<accession>A0A1W7D789</accession>
<dbReference type="PANTHER" id="PTHR36221">
    <property type="entry name" value="DUF742 DOMAIN-CONTAINING PROTEIN"/>
    <property type="match status" value="1"/>
</dbReference>
<organism evidence="1 2">
    <name type="scientific">Streptomyces marincola</name>
    <dbReference type="NCBI Taxonomy" id="2878388"/>
    <lineage>
        <taxon>Bacteria</taxon>
        <taxon>Bacillati</taxon>
        <taxon>Actinomycetota</taxon>
        <taxon>Actinomycetes</taxon>
        <taxon>Kitasatosporales</taxon>
        <taxon>Streptomycetaceae</taxon>
        <taxon>Streptomyces</taxon>
    </lineage>
</organism>
<evidence type="ECO:0008006" key="3">
    <source>
        <dbReference type="Google" id="ProtNLM"/>
    </source>
</evidence>
<dbReference type="AlphaFoldDB" id="A0A1W7D789"/>
<dbReference type="PANTHER" id="PTHR36221:SF1">
    <property type="entry name" value="DUF742 DOMAIN-CONTAINING PROTEIN"/>
    <property type="match status" value="1"/>
</dbReference>
<dbReference type="KEGG" id="smao:CAG99_18315"/>
<dbReference type="Proteomes" id="UP000194218">
    <property type="component" value="Chromosome"/>
</dbReference>
<evidence type="ECO:0000313" key="1">
    <source>
        <dbReference type="EMBL" id="ARQ72460.1"/>
    </source>
</evidence>
<evidence type="ECO:0000313" key="2">
    <source>
        <dbReference type="Proteomes" id="UP000194218"/>
    </source>
</evidence>
<dbReference type="InterPro" id="IPR007995">
    <property type="entry name" value="DUF742"/>
</dbReference>
<gene>
    <name evidence="1" type="ORF">CAG99_18315</name>
</gene>
<name>A0A1W7D789_9ACTN</name>
<protein>
    <recommendedName>
        <fullName evidence="3">DUF742 domain-containing protein</fullName>
    </recommendedName>
</protein>
<sequence>MPPRKGESMNRRLIPPYVWTGGRTRPSRNVLDRLTVLRCAIEEIPGDVTPAGQRVMEILQQGALPLAEVAAHLSLPVSFVKVLASDLFDQGLLIVRAPLALTTGEQPDKHILERVIRGLRALQ</sequence>
<dbReference type="EMBL" id="CP021121">
    <property type="protein sequence ID" value="ARQ72460.1"/>
    <property type="molecule type" value="Genomic_DNA"/>
</dbReference>
<dbReference type="OrthoDB" id="4563801at2"/>
<dbReference type="Pfam" id="PF05331">
    <property type="entry name" value="DUF742"/>
    <property type="match status" value="1"/>
</dbReference>
<reference evidence="1 2" key="1">
    <citation type="submission" date="2017-05" db="EMBL/GenBank/DDBJ databases">
        <title>Complete genome sequence of Streptomyces sp. SCSIO 03032 revealed the diverse biosynthetic pathways for its bioactive secondary metabolites.</title>
        <authorList>
            <person name="Ma L."/>
            <person name="Zhu Y."/>
            <person name="Zhang W."/>
            <person name="Zhang G."/>
            <person name="Tian X."/>
            <person name="Zhang S."/>
            <person name="Zhang C."/>
        </authorList>
    </citation>
    <scope>NUCLEOTIDE SEQUENCE [LARGE SCALE GENOMIC DNA]</scope>
    <source>
        <strain evidence="1 2">SCSIO 03032</strain>
    </source>
</reference>
<keyword evidence="2" id="KW-1185">Reference proteome</keyword>
<proteinExistence type="predicted"/>